<dbReference type="Proteomes" id="UP000784294">
    <property type="component" value="Unassembled WGS sequence"/>
</dbReference>
<dbReference type="AlphaFoldDB" id="A0A448X7X9"/>
<protein>
    <submittedName>
        <fullName evidence="2">Uncharacterized protein</fullName>
    </submittedName>
</protein>
<organism evidence="2 3">
    <name type="scientific">Protopolystoma xenopodis</name>
    <dbReference type="NCBI Taxonomy" id="117903"/>
    <lineage>
        <taxon>Eukaryota</taxon>
        <taxon>Metazoa</taxon>
        <taxon>Spiralia</taxon>
        <taxon>Lophotrochozoa</taxon>
        <taxon>Platyhelminthes</taxon>
        <taxon>Monogenea</taxon>
        <taxon>Polyopisthocotylea</taxon>
        <taxon>Polystomatidea</taxon>
        <taxon>Polystomatidae</taxon>
        <taxon>Protopolystoma</taxon>
    </lineage>
</organism>
<evidence type="ECO:0000313" key="2">
    <source>
        <dbReference type="EMBL" id="VEL30306.1"/>
    </source>
</evidence>
<accession>A0A448X7X9</accession>
<evidence type="ECO:0000313" key="3">
    <source>
        <dbReference type="Proteomes" id="UP000784294"/>
    </source>
</evidence>
<sequence length="126" mass="14034">MRRIAIKPEEQTTHSVTQVGVSGHRLRACNKQSQGADTHRLGDTLDRRPMPNPVSWGLQRGLETSPTKRRTSDIHPPPYTHTHTHTDRISAIGTEHEAVWFESRHCEALTDGARVDTAPEARGTAV</sequence>
<feature type="compositionally biased region" description="Basic and acidic residues" evidence="1">
    <location>
        <begin position="1"/>
        <end position="12"/>
    </location>
</feature>
<reference evidence="2" key="1">
    <citation type="submission" date="2018-11" db="EMBL/GenBank/DDBJ databases">
        <authorList>
            <consortium name="Pathogen Informatics"/>
        </authorList>
    </citation>
    <scope>NUCLEOTIDE SEQUENCE</scope>
</reference>
<evidence type="ECO:0000256" key="1">
    <source>
        <dbReference type="SAM" id="MobiDB-lite"/>
    </source>
</evidence>
<keyword evidence="3" id="KW-1185">Reference proteome</keyword>
<comment type="caution">
    <text evidence="2">The sequence shown here is derived from an EMBL/GenBank/DDBJ whole genome shotgun (WGS) entry which is preliminary data.</text>
</comment>
<dbReference type="EMBL" id="CAAALY010111175">
    <property type="protein sequence ID" value="VEL30306.1"/>
    <property type="molecule type" value="Genomic_DNA"/>
</dbReference>
<gene>
    <name evidence="2" type="ORF">PXEA_LOCUS23746</name>
</gene>
<feature type="region of interest" description="Disordered" evidence="1">
    <location>
        <begin position="1"/>
        <end position="86"/>
    </location>
</feature>
<name>A0A448X7X9_9PLAT</name>
<proteinExistence type="predicted"/>
<feature type="compositionally biased region" description="Basic and acidic residues" evidence="1">
    <location>
        <begin position="37"/>
        <end position="49"/>
    </location>
</feature>